<dbReference type="EMBL" id="JAAGYU010000027">
    <property type="protein sequence ID" value="NEL76234.1"/>
    <property type="molecule type" value="Genomic_DNA"/>
</dbReference>
<reference evidence="2 6" key="3">
    <citation type="submission" date="2019-11" db="EMBL/GenBank/DDBJ databases">
        <title>Genome-resolved metagenomics to study the prevalence of co-infection and intraspecific heterogeneity among plant pathogen metapopulations.</title>
        <authorList>
            <person name="Newberry E."/>
            <person name="Bhandari R."/>
            <person name="Kemble J."/>
            <person name="Sikora E."/>
            <person name="Potnis N."/>
        </authorList>
    </citation>
    <scope>NUCLEOTIDE SEQUENCE [LARGE SCALE GENOMIC DNA]</scope>
    <source>
        <strain evidence="2">Xp_Tom_Tuscaloosa_18b</strain>
    </source>
</reference>
<evidence type="ECO:0000313" key="1">
    <source>
        <dbReference type="EMBL" id="KLC11503.1"/>
    </source>
</evidence>
<sequence length="99" mass="11593">MIDLDEVRALLDEWNAEAKERVAKERISGAVSELDFLIKNDIRERHRRELISMDDALESLEVEMNSISEDEFASEEKEYDVGLAEKIAELREEIWLIIK</sequence>
<evidence type="ECO:0000313" key="4">
    <source>
        <dbReference type="Proteomes" id="UP000035369"/>
    </source>
</evidence>
<accession>A0A6P0F303</accession>
<dbReference type="EMBL" id="PUUL01000123">
    <property type="protein sequence ID" value="RXD50430.1"/>
    <property type="molecule type" value="Genomic_DNA"/>
</dbReference>
<evidence type="ECO:0000313" key="6">
    <source>
        <dbReference type="Proteomes" id="UP000471082"/>
    </source>
</evidence>
<evidence type="ECO:0000313" key="3">
    <source>
        <dbReference type="EMBL" id="RXD50430.1"/>
    </source>
</evidence>
<dbReference type="RefSeq" id="WP_017165098.1">
    <property type="nucleotide sequence ID" value="NZ_CP116309.1"/>
</dbReference>
<dbReference type="Proteomes" id="UP000289372">
    <property type="component" value="Unassembled WGS sequence"/>
</dbReference>
<dbReference type="Proteomes" id="UP000471082">
    <property type="component" value="Unassembled WGS sequence"/>
</dbReference>
<comment type="caution">
    <text evidence="2">The sequence shown here is derived from an EMBL/GenBank/DDBJ whole genome shotgun (WGS) entry which is preliminary data.</text>
</comment>
<evidence type="ECO:0000313" key="5">
    <source>
        <dbReference type="Proteomes" id="UP000289372"/>
    </source>
</evidence>
<dbReference type="EMBL" id="JZUY01000017">
    <property type="protein sequence ID" value="KLC11503.1"/>
    <property type="molecule type" value="Genomic_DNA"/>
</dbReference>
<dbReference type="Proteomes" id="UP000035369">
    <property type="component" value="Unassembled WGS sequence"/>
</dbReference>
<dbReference type="AlphaFoldDB" id="A0A6P0F303"/>
<proteinExistence type="predicted"/>
<reference evidence="1 4" key="1">
    <citation type="submission" date="2015-02" db="EMBL/GenBank/DDBJ databases">
        <title>Whole genome sequencing of multiple isolates of three species of pepper and tomato-infecting xanthomonads reveals genetic diversity in field strains and pinpoints effectors responsible for host specificity.</title>
        <authorList>
            <person name="Schwartz A."/>
            <person name="Dahlbeck D."/>
            <person name="Staskawicz B."/>
            <person name="Bart R."/>
            <person name="Potnis N."/>
            <person name="Minsavage G."/>
            <person name="Timilsina S."/>
            <person name="Goss E."/>
            <person name="Jones J."/>
            <person name="Vallad G."/>
            <person name="Barak J."/>
            <person name="Miller S."/>
            <person name="Ritchie D."/>
            <person name="Martins J.Jr."/>
            <person name="Patane J.S."/>
            <person name="Setubal J.C."/>
        </authorList>
    </citation>
    <scope>NUCLEOTIDE SEQUENCE [LARGE SCALE GENOMIC DNA]</scope>
    <source>
        <strain evidence="1 4">Xp3-15</strain>
    </source>
</reference>
<keyword evidence="4" id="KW-1185">Reference proteome</keyword>
<organism evidence="2 6">
    <name type="scientific">Xanthomonas perforans</name>
    <dbReference type="NCBI Taxonomy" id="442694"/>
    <lineage>
        <taxon>Bacteria</taxon>
        <taxon>Pseudomonadati</taxon>
        <taxon>Pseudomonadota</taxon>
        <taxon>Gammaproteobacteria</taxon>
        <taxon>Lysobacterales</taxon>
        <taxon>Lysobacteraceae</taxon>
        <taxon>Xanthomonas</taxon>
    </lineage>
</organism>
<reference evidence="3 5" key="2">
    <citation type="submission" date="2018-02" db="EMBL/GenBank/DDBJ databases">
        <title>Characterization of Xanthomonas diversity in transplant houses and field plants.</title>
        <authorList>
            <person name="Abrahamian P."/>
            <person name="Timilsina S."/>
            <person name="Minsavage G.V."/>
            <person name="Goss E.M."/>
            <person name="Jones J.B."/>
            <person name="Vallad G.E."/>
        </authorList>
    </citation>
    <scope>NUCLEOTIDE SEQUENCE [LARGE SCALE GENOMIC DNA]</scope>
    <source>
        <strain evidence="3 5">GEV2132</strain>
    </source>
</reference>
<name>A0A6P0F303_XANPE</name>
<protein>
    <submittedName>
        <fullName evidence="2">Uncharacterized protein</fullName>
    </submittedName>
</protein>
<evidence type="ECO:0000313" key="2">
    <source>
        <dbReference type="EMBL" id="NEL76234.1"/>
    </source>
</evidence>
<gene>
    <name evidence="3" type="ORF">DB769_18995</name>
    <name evidence="2" type="ORF">G3W61_08210</name>
    <name evidence="1" type="ORF">XP315_00605</name>
</gene>